<dbReference type="Gene3D" id="1.25.40.10">
    <property type="entry name" value="Tetratricopeptide repeat domain"/>
    <property type="match status" value="1"/>
</dbReference>
<dbReference type="Proteomes" id="UP000183685">
    <property type="component" value="Unassembled WGS sequence"/>
</dbReference>
<feature type="chain" id="PRO_5010223361" description="Tetratricopeptide repeat-containing protein" evidence="1">
    <location>
        <begin position="40"/>
        <end position="285"/>
    </location>
</feature>
<dbReference type="SUPFAM" id="SSF48452">
    <property type="entry name" value="TPR-like"/>
    <property type="match status" value="1"/>
</dbReference>
<reference evidence="2 3" key="1">
    <citation type="submission" date="2016-10" db="EMBL/GenBank/DDBJ databases">
        <authorList>
            <person name="de Groot N.N."/>
        </authorList>
    </citation>
    <scope>NUCLEOTIDE SEQUENCE [LARGE SCALE GENOMIC DNA]</scope>
    <source>
        <strain evidence="2 3">CGMCC 1.9109</strain>
    </source>
</reference>
<sequence length="285" mass="31161">MGKHCCYAQVHLSPPMLDFMKALLLSLCLTLCFPLTARADEALGWQAYKAGDFVRARELFAQAGTPDGFAAACRTGLVLGGFYQTGEASVRSLHRALDDCKAAVAIEPTHVDAHISYAIGLGFEGKRLKKAKYAKASLLLLEDLLVVSDDYGILHAALGGWHTSVYEAGFFARLALGGKRSKARAHFERAVALAPEDIGVRYEFIKYLAYGKSDERQEALTEIATLATLPVRDIFDRFLLQRAQDIGAMIEAEDKDGLEAALEAATAFTNIREQKDQPAYPLEAE</sequence>
<gene>
    <name evidence="2" type="ORF">SAMN04488071_0308</name>
</gene>
<protein>
    <recommendedName>
        <fullName evidence="4">Tetratricopeptide repeat-containing protein</fullName>
    </recommendedName>
</protein>
<evidence type="ECO:0000313" key="2">
    <source>
        <dbReference type="EMBL" id="SDD31013.1"/>
    </source>
</evidence>
<keyword evidence="3" id="KW-1185">Reference proteome</keyword>
<proteinExistence type="predicted"/>
<name>A0A1G6TPH8_9PROT</name>
<dbReference type="InterPro" id="IPR011990">
    <property type="entry name" value="TPR-like_helical_dom_sf"/>
</dbReference>
<keyword evidence="1" id="KW-0732">Signal</keyword>
<dbReference type="EMBL" id="FNAK01000001">
    <property type="protein sequence ID" value="SDD31013.1"/>
    <property type="molecule type" value="Genomic_DNA"/>
</dbReference>
<dbReference type="AlphaFoldDB" id="A0A1G6TPH8"/>
<feature type="signal peptide" evidence="1">
    <location>
        <begin position="1"/>
        <end position="39"/>
    </location>
</feature>
<dbReference type="STRING" id="637679.GCA_001550055_00581"/>
<evidence type="ECO:0000313" key="3">
    <source>
        <dbReference type="Proteomes" id="UP000183685"/>
    </source>
</evidence>
<accession>A0A1G6TPH8</accession>
<evidence type="ECO:0008006" key="4">
    <source>
        <dbReference type="Google" id="ProtNLM"/>
    </source>
</evidence>
<evidence type="ECO:0000256" key="1">
    <source>
        <dbReference type="SAM" id="SignalP"/>
    </source>
</evidence>
<organism evidence="2 3">
    <name type="scientific">Kordiimonas lacus</name>
    <dbReference type="NCBI Taxonomy" id="637679"/>
    <lineage>
        <taxon>Bacteria</taxon>
        <taxon>Pseudomonadati</taxon>
        <taxon>Pseudomonadota</taxon>
        <taxon>Alphaproteobacteria</taxon>
        <taxon>Kordiimonadales</taxon>
        <taxon>Kordiimonadaceae</taxon>
        <taxon>Kordiimonas</taxon>
    </lineage>
</organism>